<keyword evidence="2 3" id="KW-0808">Transferase</keyword>
<dbReference type="GO" id="GO:0005975">
    <property type="term" value="P:carbohydrate metabolic process"/>
    <property type="evidence" value="ECO:0007669"/>
    <property type="project" value="InterPro"/>
</dbReference>
<dbReference type="OrthoDB" id="9794601at2"/>
<dbReference type="GO" id="GO:0008107">
    <property type="term" value="F:galactoside 2-alpha-L-fucosyltransferase activity"/>
    <property type="evidence" value="ECO:0007669"/>
    <property type="project" value="InterPro"/>
</dbReference>
<dbReference type="GO" id="GO:0016020">
    <property type="term" value="C:membrane"/>
    <property type="evidence" value="ECO:0007669"/>
    <property type="project" value="InterPro"/>
</dbReference>
<reference evidence="3 4" key="1">
    <citation type="submission" date="2017-03" db="EMBL/GenBank/DDBJ databases">
        <authorList>
            <person name="Afonso C.L."/>
            <person name="Miller P.J."/>
            <person name="Scott M.A."/>
            <person name="Spackman E."/>
            <person name="Goraichik I."/>
            <person name="Dimitrov K.M."/>
            <person name="Suarez D.L."/>
            <person name="Swayne D.E."/>
        </authorList>
    </citation>
    <scope>NUCLEOTIDE SEQUENCE [LARGE SCALE GENOMIC DNA]</scope>
    <source>
        <strain evidence="3 4">CECT 7745</strain>
    </source>
</reference>
<keyword evidence="1" id="KW-0328">Glycosyltransferase</keyword>
<evidence type="ECO:0000256" key="2">
    <source>
        <dbReference type="ARBA" id="ARBA00022679"/>
    </source>
</evidence>
<dbReference type="Proteomes" id="UP000193224">
    <property type="component" value="Unassembled WGS sequence"/>
</dbReference>
<dbReference type="AlphaFoldDB" id="A0A1X7BV32"/>
<dbReference type="InterPro" id="IPR002516">
    <property type="entry name" value="Glyco_trans_11"/>
</dbReference>
<dbReference type="EMBL" id="FWXB01000014">
    <property type="protein sequence ID" value="SMC13516.1"/>
    <property type="molecule type" value="Genomic_DNA"/>
</dbReference>
<gene>
    <name evidence="3" type="ORF">ROA7745_03366</name>
</gene>
<organism evidence="3 4">
    <name type="scientific">Roseovarius aestuarii</name>
    <dbReference type="NCBI Taxonomy" id="475083"/>
    <lineage>
        <taxon>Bacteria</taxon>
        <taxon>Pseudomonadati</taxon>
        <taxon>Pseudomonadota</taxon>
        <taxon>Alphaproteobacteria</taxon>
        <taxon>Rhodobacterales</taxon>
        <taxon>Roseobacteraceae</taxon>
        <taxon>Roseovarius</taxon>
    </lineage>
</organism>
<dbReference type="PANTHER" id="PTHR11927">
    <property type="entry name" value="GALACTOSIDE 2-L-FUCOSYLTRANSFERASE"/>
    <property type="match status" value="1"/>
</dbReference>
<evidence type="ECO:0000313" key="4">
    <source>
        <dbReference type="Proteomes" id="UP000193224"/>
    </source>
</evidence>
<dbReference type="PANTHER" id="PTHR11927:SF9">
    <property type="entry name" value="L-FUCOSYLTRANSFERASE"/>
    <property type="match status" value="1"/>
</dbReference>
<proteinExistence type="predicted"/>
<dbReference type="CDD" id="cd11301">
    <property type="entry name" value="Fut1_Fut2_like"/>
    <property type="match status" value="1"/>
</dbReference>
<evidence type="ECO:0000256" key="1">
    <source>
        <dbReference type="ARBA" id="ARBA00022676"/>
    </source>
</evidence>
<dbReference type="RefSeq" id="WP_085801453.1">
    <property type="nucleotide sequence ID" value="NZ_FWXB01000014.1"/>
</dbReference>
<keyword evidence="4" id="KW-1185">Reference proteome</keyword>
<sequence>MADRIISRLFGGAGNQLFQYAAGRALADHLGCDLVLDTRYVADSADRGDCFGHFRNARFSRDENLPPSKSDGALRYGLWRKFGRDPKFHRERELGFDPGFFDLPANSYLHGYWQSQKYFKPIIDQLRADLTFTTELNPANAEMAAQIATAPTPVALHVRRGDYIASGSYAACSPDYYRAAADLLAKKLGTSLTCFVISNDPAWARENLDLGQESVFVDLNDEKTGHFDLRLISLCAHNVIANSTFSWWGAWLNSHPGKLVVAPKDWFAKDKLSNPDICPEDWLRL</sequence>
<dbReference type="Pfam" id="PF01531">
    <property type="entry name" value="Glyco_transf_11"/>
    <property type="match status" value="1"/>
</dbReference>
<accession>A0A1X7BV32</accession>
<name>A0A1X7BV32_9RHOB</name>
<protein>
    <submittedName>
        <fullName evidence="3">Glycosyl transferase family 11</fullName>
    </submittedName>
</protein>
<evidence type="ECO:0000313" key="3">
    <source>
        <dbReference type="EMBL" id="SMC13516.1"/>
    </source>
</evidence>